<accession>A0ACD5WH00</accession>
<dbReference type="EnsemblPlants" id="AVESA.00010b.r2.4AG0638190.1">
    <property type="protein sequence ID" value="AVESA.00010b.r2.4AG0638190.1.CDS"/>
    <property type="gene ID" value="AVESA.00010b.r2.4AG0638190"/>
</dbReference>
<sequence length="375" mass="40851">MEAAVACRGGGVLARPLPGHRARRHHGAGPARRRFLAVASLGEPPSAPSRDAVAVAQEIALVDEYVPSTVIPDGELHFHSYVQEEIGLPLVRTGGNCLLYSAVIFNDQGTCWANLSSPDPVETVQVKFVLQKQCAFGQRFLVVGDDPALGLWDPSKATALEWSEHHVWTAKMDLPANKSVEFKFLLQDPSGHVSWQHGHNRTLQINETSNTLVVYEDWDDAKCQEVSEVVYPSIGAEDVVRFAGSCNGAMLADDNQVDVNQEIDEDLTVVVGTGGGSSPLREKLEANGANWSQFTLGEEQKVPDVLRRRANMAAQSVLYPAADSAGRNGDNTLYEEGAPAENRPATMFENDMVWLRKALQRLLQSLGLKIGTTKT</sequence>
<evidence type="ECO:0000313" key="2">
    <source>
        <dbReference type="Proteomes" id="UP001732700"/>
    </source>
</evidence>
<keyword evidence="2" id="KW-1185">Reference proteome</keyword>
<organism evidence="1 2">
    <name type="scientific">Avena sativa</name>
    <name type="common">Oat</name>
    <dbReference type="NCBI Taxonomy" id="4498"/>
    <lineage>
        <taxon>Eukaryota</taxon>
        <taxon>Viridiplantae</taxon>
        <taxon>Streptophyta</taxon>
        <taxon>Embryophyta</taxon>
        <taxon>Tracheophyta</taxon>
        <taxon>Spermatophyta</taxon>
        <taxon>Magnoliopsida</taxon>
        <taxon>Liliopsida</taxon>
        <taxon>Poales</taxon>
        <taxon>Poaceae</taxon>
        <taxon>BOP clade</taxon>
        <taxon>Pooideae</taxon>
        <taxon>Poodae</taxon>
        <taxon>Poeae</taxon>
        <taxon>Poeae Chloroplast Group 1 (Aveneae type)</taxon>
        <taxon>Aveninae</taxon>
        <taxon>Avena</taxon>
    </lineage>
</organism>
<evidence type="ECO:0000313" key="1">
    <source>
        <dbReference type="EnsemblPlants" id="AVESA.00010b.r2.4AG0638190.1.CDS"/>
    </source>
</evidence>
<reference evidence="1" key="2">
    <citation type="submission" date="2025-09" db="UniProtKB">
        <authorList>
            <consortium name="EnsemblPlants"/>
        </authorList>
    </citation>
    <scope>IDENTIFICATION</scope>
</reference>
<dbReference type="Proteomes" id="UP001732700">
    <property type="component" value="Chromosome 4A"/>
</dbReference>
<protein>
    <submittedName>
        <fullName evidence="1">Uncharacterized protein</fullName>
    </submittedName>
</protein>
<name>A0ACD5WH00_AVESA</name>
<proteinExistence type="predicted"/>
<reference evidence="1" key="1">
    <citation type="submission" date="2021-05" db="EMBL/GenBank/DDBJ databases">
        <authorList>
            <person name="Scholz U."/>
            <person name="Mascher M."/>
            <person name="Fiebig A."/>
        </authorList>
    </citation>
    <scope>NUCLEOTIDE SEQUENCE [LARGE SCALE GENOMIC DNA]</scope>
</reference>